<keyword evidence="1" id="KW-0732">Signal</keyword>
<dbReference type="PROSITE" id="PS51257">
    <property type="entry name" value="PROKAR_LIPOPROTEIN"/>
    <property type="match status" value="1"/>
</dbReference>
<protein>
    <submittedName>
        <fullName evidence="2">Uncharacterized protein</fullName>
    </submittedName>
</protein>
<evidence type="ECO:0000256" key="1">
    <source>
        <dbReference type="SAM" id="SignalP"/>
    </source>
</evidence>
<dbReference type="GeneID" id="16077435"/>
<evidence type="ECO:0000313" key="2">
    <source>
        <dbReference type="EMBL" id="EGD81638.1"/>
    </source>
</evidence>
<accession>F2U1Y6</accession>
<organism evidence="2 3">
    <name type="scientific">Salpingoeca rosetta (strain ATCC 50818 / BSB-021)</name>
    <dbReference type="NCBI Taxonomy" id="946362"/>
    <lineage>
        <taxon>Eukaryota</taxon>
        <taxon>Choanoflagellata</taxon>
        <taxon>Craspedida</taxon>
        <taxon>Salpingoecidae</taxon>
        <taxon>Salpingoeca</taxon>
    </lineage>
</organism>
<feature type="signal peptide" evidence="1">
    <location>
        <begin position="1"/>
        <end position="19"/>
    </location>
</feature>
<reference evidence="2" key="1">
    <citation type="submission" date="2009-08" db="EMBL/GenBank/DDBJ databases">
        <title>Annotation of Salpingoeca rosetta.</title>
        <authorList>
            <consortium name="The Broad Institute Genome Sequencing Platform"/>
            <person name="Russ C."/>
            <person name="Cuomo C."/>
            <person name="Burger G."/>
            <person name="Gray M.W."/>
            <person name="Holland P.W.H."/>
            <person name="King N."/>
            <person name="Lang F.B.F."/>
            <person name="Roger A.J."/>
            <person name="Ruiz-Trillo I."/>
            <person name="Young S.K."/>
            <person name="Zeng Q."/>
            <person name="Gargeya S."/>
            <person name="Alvarado L."/>
            <person name="Berlin A."/>
            <person name="Chapman S.B."/>
            <person name="Chen Z."/>
            <person name="Freedman E."/>
            <person name="Gellesch M."/>
            <person name="Goldberg J."/>
            <person name="Griggs A."/>
            <person name="Gujja S."/>
            <person name="Heilman E."/>
            <person name="Heiman D."/>
            <person name="Howarth C."/>
            <person name="Mehta T."/>
            <person name="Neiman D."/>
            <person name="Pearson M."/>
            <person name="Roberts A."/>
            <person name="Saif S."/>
            <person name="Shea T."/>
            <person name="Shenoy N."/>
            <person name="Sisk P."/>
            <person name="Stolte C."/>
            <person name="Sykes S."/>
            <person name="White J."/>
            <person name="Yandava C."/>
            <person name="Haas B."/>
            <person name="Nusbaum C."/>
            <person name="Birren B."/>
        </authorList>
    </citation>
    <scope>NUCLEOTIDE SEQUENCE</scope>
    <source>
        <strain evidence="2">ATCC 50818</strain>
    </source>
</reference>
<proteinExistence type="predicted"/>
<dbReference type="AlphaFoldDB" id="F2U1Y6"/>
<feature type="chain" id="PRO_5003287017" evidence="1">
    <location>
        <begin position="20"/>
        <end position="472"/>
    </location>
</feature>
<dbReference type="Proteomes" id="UP000007799">
    <property type="component" value="Unassembled WGS sequence"/>
</dbReference>
<name>F2U1Y6_SALR5</name>
<dbReference type="KEGG" id="sre:PTSG_02354"/>
<dbReference type="InParanoid" id="F2U1Y6"/>
<dbReference type="EMBL" id="GL832959">
    <property type="protein sequence ID" value="EGD81638.1"/>
    <property type="molecule type" value="Genomic_DNA"/>
</dbReference>
<keyword evidence="3" id="KW-1185">Reference proteome</keyword>
<gene>
    <name evidence="2" type="ORF">PTSG_02354</name>
</gene>
<evidence type="ECO:0000313" key="3">
    <source>
        <dbReference type="Proteomes" id="UP000007799"/>
    </source>
</evidence>
<sequence>MKLTFALVAAAAILACATAQDIFGVWTGPVSPGSDCSILGEFRETSFFTIISGEESSGCASGIFIGSLTVTSPASGSSADTSIIITYVEVPDFATDQISPGDTFVFDIYLSGDTMTLRNDYFETQGLWPTGGLVLTTYPAWPINGYWDGNDTSLLYINNGLYLRASAFGEGGEGSSAGVVEMTGNTDEYMSRIVGSVSDIEGDTYTFTMPSSGDTRLLDFSDPADMNGFLLTKNEDDEFNGIYYGVSPAQGEDCMQSTDFNNGIFRAFRFQCDDSISDDGLRVSAYIGRYTVSGNQMRLLYTYAAPDDDLAGAEVVFTYTRSGRQLTLTGSVGGSDEFTITMNRADRAPAATVVNITVSGDVNTFDADAFLAGLAQVLDIPVNTIEVVSISPGSVVVVVAIREDASDSSAPSLSTIIKRIEAVPAGTSIGGYGLESAQASRDPGSTSAASVATTSWFAAAILFMAVVSQLLA</sequence>
<dbReference type="RefSeq" id="XP_004996842.1">
    <property type="nucleotide sequence ID" value="XM_004996785.1"/>
</dbReference>